<dbReference type="STRING" id="1714354.BLL40_09450"/>
<dbReference type="OrthoDB" id="2454527at2"/>
<evidence type="ECO:0008006" key="5">
    <source>
        <dbReference type="Google" id="ProtNLM"/>
    </source>
</evidence>
<feature type="signal peptide" evidence="2">
    <location>
        <begin position="1"/>
        <end position="19"/>
    </location>
</feature>
<comment type="caution">
    <text evidence="3">The sequence shown here is derived from an EMBL/GenBank/DDBJ whole genome shotgun (WGS) entry which is preliminary data.</text>
</comment>
<feature type="region of interest" description="Disordered" evidence="1">
    <location>
        <begin position="184"/>
        <end position="214"/>
    </location>
</feature>
<dbReference type="AlphaFoldDB" id="A0A1Q5P451"/>
<dbReference type="Pfam" id="PF05573">
    <property type="entry name" value="NosL"/>
    <property type="match status" value="1"/>
</dbReference>
<accession>A0A1Q5P451</accession>
<keyword evidence="2" id="KW-0732">Signal</keyword>
<evidence type="ECO:0000313" key="4">
    <source>
        <dbReference type="Proteomes" id="UP000186524"/>
    </source>
</evidence>
<keyword evidence="4" id="KW-1185">Reference proteome</keyword>
<dbReference type="PANTHER" id="PTHR41247:SF1">
    <property type="entry name" value="HTH-TYPE TRANSCRIPTIONAL REPRESSOR YCNK"/>
    <property type="match status" value="1"/>
</dbReference>
<dbReference type="InterPro" id="IPR008719">
    <property type="entry name" value="N2O_reductase_NosL"/>
</dbReference>
<feature type="compositionally biased region" description="Basic and acidic residues" evidence="1">
    <location>
        <begin position="190"/>
        <end position="214"/>
    </location>
</feature>
<feature type="chain" id="PRO_5038937664" description="Lipoprotein" evidence="2">
    <location>
        <begin position="20"/>
        <end position="214"/>
    </location>
</feature>
<name>A0A1Q5P451_9BACI</name>
<evidence type="ECO:0000256" key="1">
    <source>
        <dbReference type="SAM" id="MobiDB-lite"/>
    </source>
</evidence>
<organism evidence="3 4">
    <name type="scientific">Domibacillus mangrovi</name>
    <dbReference type="NCBI Taxonomy" id="1714354"/>
    <lineage>
        <taxon>Bacteria</taxon>
        <taxon>Bacillati</taxon>
        <taxon>Bacillota</taxon>
        <taxon>Bacilli</taxon>
        <taxon>Bacillales</taxon>
        <taxon>Bacillaceae</taxon>
        <taxon>Domibacillus</taxon>
    </lineage>
</organism>
<dbReference type="SUPFAM" id="SSF160387">
    <property type="entry name" value="NosL/MerB-like"/>
    <property type="match status" value="1"/>
</dbReference>
<protein>
    <recommendedName>
        <fullName evidence="5">Lipoprotein</fullName>
    </recommendedName>
</protein>
<proteinExistence type="predicted"/>
<reference evidence="3 4" key="1">
    <citation type="submission" date="2016-12" db="EMBL/GenBank/DDBJ databases">
        <title>Domibacillus sp. SAOS 44 whole genome sequencing.</title>
        <authorList>
            <person name="Verma A."/>
            <person name="Krishnamurthi S."/>
        </authorList>
    </citation>
    <scope>NUCLEOTIDE SEQUENCE [LARGE SCALE GENOMIC DNA]</scope>
    <source>
        <strain evidence="3 4">SAOS 44</strain>
    </source>
</reference>
<dbReference type="PROSITE" id="PS51257">
    <property type="entry name" value="PROKAR_LIPOPROTEIN"/>
    <property type="match status" value="1"/>
</dbReference>
<sequence length="214" mass="24586">MKKLLFGAIPLFLMLTACGSTEEEGTGKVEETENVQPDEKTMSTEVTANAEREWIVDERLQEPTEDTICEMCNMKVYMKDDKMGVFSAQAVKADGSIAFYDDIGCLLNAEFAHEEVNEKFVRDYHTLNWFNVDDAYIVKTALKSPMNWGYIFFKYEEDATTYVTENEGAKLTPLHDIRKEALERRKKKMAQREAEQGENSHHEEQHEEGHGHGM</sequence>
<evidence type="ECO:0000256" key="2">
    <source>
        <dbReference type="SAM" id="SignalP"/>
    </source>
</evidence>
<gene>
    <name evidence="3" type="ORF">BLL40_09450</name>
</gene>
<evidence type="ECO:0000313" key="3">
    <source>
        <dbReference type="EMBL" id="OKL36963.1"/>
    </source>
</evidence>
<dbReference type="PANTHER" id="PTHR41247">
    <property type="entry name" value="HTH-TYPE TRANSCRIPTIONAL REPRESSOR YCNK"/>
    <property type="match status" value="1"/>
</dbReference>
<dbReference type="EMBL" id="MRWQ01000006">
    <property type="protein sequence ID" value="OKL36963.1"/>
    <property type="molecule type" value="Genomic_DNA"/>
</dbReference>
<dbReference type="Proteomes" id="UP000186524">
    <property type="component" value="Unassembled WGS sequence"/>
</dbReference>